<reference evidence="2" key="1">
    <citation type="submission" date="2021-01" db="EMBL/GenBank/DDBJ databases">
        <authorList>
            <person name="Corre E."/>
            <person name="Pelletier E."/>
            <person name="Niang G."/>
            <person name="Scheremetjew M."/>
            <person name="Finn R."/>
            <person name="Kale V."/>
            <person name="Holt S."/>
            <person name="Cochrane G."/>
            <person name="Meng A."/>
            <person name="Brown T."/>
            <person name="Cohen L."/>
        </authorList>
    </citation>
    <scope>NUCLEOTIDE SEQUENCE</scope>
</reference>
<proteinExistence type="predicted"/>
<name>A0A7S1F7D2_NOCSC</name>
<sequence length="244" mass="27681">MVNSREGEAVCNPLADESPFERRDEDAMWDVESEVRVHDAEKRATTLLARMDAQIRLRNKRASDLGAFGERFRATEVRMAGTKERLLHLQNLRHTQPSDDVLTSTCSSTAPLLDVERKEAKLVCDRDLDLAKAEAKNAAADAEARSGLEREELLTRAQEAEALAGALSRQLYSTQQKVKSNEFALAHHRRAVERAEEAEAAALQSLTQVVEERKMRSRCRYFPCCEPAVQTAHELKTERWQKHR</sequence>
<protein>
    <submittedName>
        <fullName evidence="2">Uncharacterized protein</fullName>
    </submittedName>
</protein>
<dbReference type="EMBL" id="HBFQ01033777">
    <property type="protein sequence ID" value="CAD8849449.1"/>
    <property type="molecule type" value="Transcribed_RNA"/>
</dbReference>
<organism evidence="2">
    <name type="scientific">Noctiluca scintillans</name>
    <name type="common">Sea sparkle</name>
    <name type="synonym">Red tide dinoflagellate</name>
    <dbReference type="NCBI Taxonomy" id="2966"/>
    <lineage>
        <taxon>Eukaryota</taxon>
        <taxon>Sar</taxon>
        <taxon>Alveolata</taxon>
        <taxon>Dinophyceae</taxon>
        <taxon>Noctilucales</taxon>
        <taxon>Noctilucaceae</taxon>
        <taxon>Noctiluca</taxon>
    </lineage>
</organism>
<gene>
    <name evidence="2" type="ORF">NSCI0253_LOCUS23799</name>
</gene>
<feature type="region of interest" description="Disordered" evidence="1">
    <location>
        <begin position="1"/>
        <end position="26"/>
    </location>
</feature>
<evidence type="ECO:0000313" key="2">
    <source>
        <dbReference type="EMBL" id="CAD8849449.1"/>
    </source>
</evidence>
<accession>A0A7S1F7D2</accession>
<dbReference type="AlphaFoldDB" id="A0A7S1F7D2"/>
<evidence type="ECO:0000256" key="1">
    <source>
        <dbReference type="SAM" id="MobiDB-lite"/>
    </source>
</evidence>